<dbReference type="RefSeq" id="WP_138079213.1">
    <property type="nucleotide sequence ID" value="NZ_VAJM01000008.1"/>
</dbReference>
<keyword evidence="1" id="KW-0812">Transmembrane</keyword>
<keyword evidence="1" id="KW-0472">Membrane</keyword>
<name>A0A5R8WN67_9BACT</name>
<gene>
    <name evidence="2" type="ORF">FDY95_15880</name>
</gene>
<dbReference type="EMBL" id="VAJM01000008">
    <property type="protein sequence ID" value="TLM91076.1"/>
    <property type="molecule type" value="Genomic_DNA"/>
</dbReference>
<proteinExistence type="predicted"/>
<comment type="caution">
    <text evidence="2">The sequence shown here is derived from an EMBL/GenBank/DDBJ whole genome shotgun (WGS) entry which is preliminary data.</text>
</comment>
<dbReference type="AlphaFoldDB" id="A0A5R8WN67"/>
<keyword evidence="1" id="KW-1133">Transmembrane helix</keyword>
<feature type="transmembrane region" description="Helical" evidence="1">
    <location>
        <begin position="147"/>
        <end position="166"/>
    </location>
</feature>
<evidence type="ECO:0000313" key="2">
    <source>
        <dbReference type="EMBL" id="TLM91076.1"/>
    </source>
</evidence>
<reference evidence="2 3" key="1">
    <citation type="submission" date="2019-05" db="EMBL/GenBank/DDBJ databases">
        <title>Hymenobacter edaphi sp. nov., isolated from abandoned arsenic-contaminated farmland soil.</title>
        <authorList>
            <person name="Nie L."/>
        </authorList>
    </citation>
    <scope>NUCLEOTIDE SEQUENCE [LARGE SCALE GENOMIC DNA]</scope>
    <source>
        <strain evidence="2 3">1-3-3-8</strain>
    </source>
</reference>
<sequence>MLLPAVLALARAAGVQAHDFGQKRAAHVDQVALGENMDNPAALLVVGEAELVQVFAVRFAGVFGHDAGARLARGCTAGLGSGLRPSPPPDEPGWQQGPFAVPFRLIEIPVEFLFLLLFCAVLALSVPLGICWLLYRWLIRRGHRRSAVGLPSLIILALCYFFYSAFYPGDDFYAQEYAQITGLALPASADIQRKDASYPDQHGDYAACARIKVSAADYQQLLRQLSRDTAFRAQSSPRYHFIGSQTFDNVNPEPNAEARYRHAFSRDDNAFRFVGFLQDGRTIIVYRSSS</sequence>
<dbReference type="OrthoDB" id="1377073at2"/>
<organism evidence="2 3">
    <name type="scientific">Hymenobacter jeollabukensis</name>
    <dbReference type="NCBI Taxonomy" id="2025313"/>
    <lineage>
        <taxon>Bacteria</taxon>
        <taxon>Pseudomonadati</taxon>
        <taxon>Bacteroidota</taxon>
        <taxon>Cytophagia</taxon>
        <taxon>Cytophagales</taxon>
        <taxon>Hymenobacteraceae</taxon>
        <taxon>Hymenobacter</taxon>
    </lineage>
</organism>
<feature type="transmembrane region" description="Helical" evidence="1">
    <location>
        <begin position="112"/>
        <end position="135"/>
    </location>
</feature>
<accession>A0A5R8WN67</accession>
<evidence type="ECO:0000256" key="1">
    <source>
        <dbReference type="SAM" id="Phobius"/>
    </source>
</evidence>
<protein>
    <submittedName>
        <fullName evidence="2">Uncharacterized protein</fullName>
    </submittedName>
</protein>
<keyword evidence="3" id="KW-1185">Reference proteome</keyword>
<evidence type="ECO:0000313" key="3">
    <source>
        <dbReference type="Proteomes" id="UP000305517"/>
    </source>
</evidence>
<dbReference type="Proteomes" id="UP000305517">
    <property type="component" value="Unassembled WGS sequence"/>
</dbReference>